<keyword evidence="4" id="KW-1185">Reference proteome</keyword>
<dbReference type="Proteomes" id="UP000694240">
    <property type="component" value="Chromosome 6"/>
</dbReference>
<evidence type="ECO:0000256" key="2">
    <source>
        <dbReference type="SAM" id="Phobius"/>
    </source>
</evidence>
<gene>
    <name evidence="3" type="ORF">ISN45_Aa01g007880</name>
</gene>
<feature type="transmembrane region" description="Helical" evidence="2">
    <location>
        <begin position="169"/>
        <end position="200"/>
    </location>
</feature>
<feature type="transmembrane region" description="Helical" evidence="2">
    <location>
        <begin position="61"/>
        <end position="84"/>
    </location>
</feature>
<dbReference type="PANTHER" id="PTHR46225:SF13">
    <property type="entry name" value="E3 UBIQUITIN-PROTEIN LIGASE-RELATED"/>
    <property type="match status" value="1"/>
</dbReference>
<accession>A0A8T2C1F9</accession>
<organism evidence="3 4">
    <name type="scientific">Arabidopsis thaliana x Arabidopsis arenosa</name>
    <dbReference type="NCBI Taxonomy" id="1240361"/>
    <lineage>
        <taxon>Eukaryota</taxon>
        <taxon>Viridiplantae</taxon>
        <taxon>Streptophyta</taxon>
        <taxon>Embryophyta</taxon>
        <taxon>Tracheophyta</taxon>
        <taxon>Spermatophyta</taxon>
        <taxon>Magnoliopsida</taxon>
        <taxon>eudicotyledons</taxon>
        <taxon>Gunneridae</taxon>
        <taxon>Pentapetalae</taxon>
        <taxon>rosids</taxon>
        <taxon>malvids</taxon>
        <taxon>Brassicales</taxon>
        <taxon>Brassicaceae</taxon>
        <taxon>Camelineae</taxon>
        <taxon>Arabidopsis</taxon>
    </lineage>
</organism>
<evidence type="ECO:0008006" key="5">
    <source>
        <dbReference type="Google" id="ProtNLM"/>
    </source>
</evidence>
<feature type="transmembrane region" description="Helical" evidence="2">
    <location>
        <begin position="139"/>
        <end position="157"/>
    </location>
</feature>
<feature type="region of interest" description="Disordered" evidence="1">
    <location>
        <begin position="1"/>
        <end position="27"/>
    </location>
</feature>
<feature type="transmembrane region" description="Helical" evidence="2">
    <location>
        <begin position="220"/>
        <end position="238"/>
    </location>
</feature>
<reference evidence="3 4" key="1">
    <citation type="submission" date="2020-12" db="EMBL/GenBank/DDBJ databases">
        <title>Concerted genomic and epigenomic changes stabilize Arabidopsis allopolyploids.</title>
        <authorList>
            <person name="Chen Z."/>
        </authorList>
    </citation>
    <scope>NUCLEOTIDE SEQUENCE [LARGE SCALE GENOMIC DNA]</scope>
    <source>
        <strain evidence="3">Allo738</strain>
        <tissue evidence="3">Leaf</tissue>
    </source>
</reference>
<evidence type="ECO:0000313" key="3">
    <source>
        <dbReference type="EMBL" id="KAG7591802.1"/>
    </source>
</evidence>
<keyword evidence="2" id="KW-0472">Membrane</keyword>
<feature type="compositionally biased region" description="Basic and acidic residues" evidence="1">
    <location>
        <begin position="8"/>
        <end position="18"/>
    </location>
</feature>
<protein>
    <recommendedName>
        <fullName evidence="5">Transmembrane protein</fullName>
    </recommendedName>
</protein>
<feature type="transmembrane region" description="Helical" evidence="2">
    <location>
        <begin position="96"/>
        <end position="119"/>
    </location>
</feature>
<evidence type="ECO:0000313" key="4">
    <source>
        <dbReference type="Proteomes" id="UP000694240"/>
    </source>
</evidence>
<comment type="caution">
    <text evidence="3">The sequence shown here is derived from an EMBL/GenBank/DDBJ whole genome shotgun (WGS) entry which is preliminary data.</text>
</comment>
<dbReference type="PANTHER" id="PTHR46225">
    <property type="entry name" value="C3H4 TYPE ZINC FINGER PROTEIN"/>
    <property type="match status" value="1"/>
</dbReference>
<dbReference type="EMBL" id="JAEFBK010000006">
    <property type="protein sequence ID" value="KAG7591802.1"/>
    <property type="molecule type" value="Genomic_DNA"/>
</dbReference>
<name>A0A8T2C1F9_9BRAS</name>
<sequence length="247" mass="28089">MDGPLLTKGEHNVDDVTTHGDSSSNEEHIVDVTTNDDSSSADAQTPHEDVQWSVVFTFRNVLILVEFVVALVQIVAAIVVLTLTKDEQPPQKMFPTLILSYTGCCIAALPILGLRFWHYYRNVSSETRIYEVVDNLKKILEYFFVGWVVVLFWHLINNSASLDITTQQFWLCMAFLAISCILHVFRNLPCAAICFLYPMIVRLTQSIDFFDDISEKIEGINWTIAVYIGIFSCILWCITSCCSRLCR</sequence>
<keyword evidence="2" id="KW-0812">Transmembrane</keyword>
<evidence type="ECO:0000256" key="1">
    <source>
        <dbReference type="SAM" id="MobiDB-lite"/>
    </source>
</evidence>
<dbReference type="AlphaFoldDB" id="A0A8T2C1F9"/>
<proteinExistence type="predicted"/>
<keyword evidence="2" id="KW-1133">Transmembrane helix</keyword>